<dbReference type="Proteomes" id="UP001597260">
    <property type="component" value="Unassembled WGS sequence"/>
</dbReference>
<accession>A0ABW3YGZ5</accession>
<feature type="domain" description="HTH marR-type" evidence="4">
    <location>
        <begin position="1"/>
        <end position="139"/>
    </location>
</feature>
<dbReference type="PANTHER" id="PTHR42756:SF1">
    <property type="entry name" value="TRANSCRIPTIONAL REPRESSOR OF EMRAB OPERON"/>
    <property type="match status" value="1"/>
</dbReference>
<keyword evidence="2" id="KW-0238">DNA-binding</keyword>
<keyword evidence="6" id="KW-1185">Reference proteome</keyword>
<organism evidence="5 6">
    <name type="scientific">Micromonospora sonneratiae</name>
    <dbReference type="NCBI Taxonomy" id="1184706"/>
    <lineage>
        <taxon>Bacteria</taxon>
        <taxon>Bacillati</taxon>
        <taxon>Actinomycetota</taxon>
        <taxon>Actinomycetes</taxon>
        <taxon>Micromonosporales</taxon>
        <taxon>Micromonosporaceae</taxon>
        <taxon>Micromonospora</taxon>
    </lineage>
</organism>
<keyword evidence="1" id="KW-0805">Transcription regulation</keyword>
<dbReference type="SUPFAM" id="SSF46785">
    <property type="entry name" value="Winged helix' DNA-binding domain"/>
    <property type="match status" value="1"/>
</dbReference>
<dbReference type="RefSeq" id="WP_377573191.1">
    <property type="nucleotide sequence ID" value="NZ_JBHTMP010000036.1"/>
</dbReference>
<evidence type="ECO:0000313" key="5">
    <source>
        <dbReference type="EMBL" id="MFD1323739.1"/>
    </source>
</evidence>
<evidence type="ECO:0000259" key="4">
    <source>
        <dbReference type="PROSITE" id="PS50995"/>
    </source>
</evidence>
<protein>
    <submittedName>
        <fullName evidence="5">MarR family winged helix-turn-helix transcriptional regulator</fullName>
    </submittedName>
</protein>
<reference evidence="6" key="1">
    <citation type="journal article" date="2019" name="Int. J. Syst. Evol. Microbiol.">
        <title>The Global Catalogue of Microorganisms (GCM) 10K type strain sequencing project: providing services to taxonomists for standard genome sequencing and annotation.</title>
        <authorList>
            <consortium name="The Broad Institute Genomics Platform"/>
            <consortium name="The Broad Institute Genome Sequencing Center for Infectious Disease"/>
            <person name="Wu L."/>
            <person name="Ma J."/>
        </authorList>
    </citation>
    <scope>NUCLEOTIDE SEQUENCE [LARGE SCALE GENOMIC DNA]</scope>
    <source>
        <strain evidence="6">JCM 31037</strain>
    </source>
</reference>
<dbReference type="Pfam" id="PF01047">
    <property type="entry name" value="MarR"/>
    <property type="match status" value="1"/>
</dbReference>
<keyword evidence="3" id="KW-0804">Transcription</keyword>
<comment type="caution">
    <text evidence="5">The sequence shown here is derived from an EMBL/GenBank/DDBJ whole genome shotgun (WGS) entry which is preliminary data.</text>
</comment>
<sequence length="149" mass="16303">MDFAEVVATNKALVKTAKLYRGAQAALLADLGLHPGQDVVLWTLGQEPTGLLVSEIAERLGIEQPTVTRTLARLEPGDWFTREPVPGDRRAVRIKLTEKGLAAVPQVEAVWRRLADTATTGLDPAERRQLVATLDRVRINLTTLSADQD</sequence>
<dbReference type="EMBL" id="JBHTMP010000036">
    <property type="protein sequence ID" value="MFD1323739.1"/>
    <property type="molecule type" value="Genomic_DNA"/>
</dbReference>
<evidence type="ECO:0000256" key="1">
    <source>
        <dbReference type="ARBA" id="ARBA00023015"/>
    </source>
</evidence>
<dbReference type="InterPro" id="IPR000835">
    <property type="entry name" value="HTH_MarR-typ"/>
</dbReference>
<dbReference type="PRINTS" id="PR00598">
    <property type="entry name" value="HTHMARR"/>
</dbReference>
<dbReference type="InterPro" id="IPR036388">
    <property type="entry name" value="WH-like_DNA-bd_sf"/>
</dbReference>
<evidence type="ECO:0000256" key="3">
    <source>
        <dbReference type="ARBA" id="ARBA00023163"/>
    </source>
</evidence>
<name>A0ABW3YGZ5_9ACTN</name>
<evidence type="ECO:0000256" key="2">
    <source>
        <dbReference type="ARBA" id="ARBA00023125"/>
    </source>
</evidence>
<gene>
    <name evidence="5" type="ORF">ACFQ4H_21865</name>
</gene>
<dbReference type="SMART" id="SM00347">
    <property type="entry name" value="HTH_MARR"/>
    <property type="match status" value="1"/>
</dbReference>
<dbReference type="PROSITE" id="PS50995">
    <property type="entry name" value="HTH_MARR_2"/>
    <property type="match status" value="1"/>
</dbReference>
<dbReference type="Gene3D" id="1.10.10.10">
    <property type="entry name" value="Winged helix-like DNA-binding domain superfamily/Winged helix DNA-binding domain"/>
    <property type="match status" value="1"/>
</dbReference>
<proteinExistence type="predicted"/>
<evidence type="ECO:0000313" key="6">
    <source>
        <dbReference type="Proteomes" id="UP001597260"/>
    </source>
</evidence>
<dbReference type="PANTHER" id="PTHR42756">
    <property type="entry name" value="TRANSCRIPTIONAL REGULATOR, MARR"/>
    <property type="match status" value="1"/>
</dbReference>
<dbReference type="InterPro" id="IPR036390">
    <property type="entry name" value="WH_DNA-bd_sf"/>
</dbReference>